<dbReference type="SUPFAM" id="SSF53335">
    <property type="entry name" value="S-adenosyl-L-methionine-dependent methyltransferases"/>
    <property type="match status" value="2"/>
</dbReference>
<feature type="compositionally biased region" description="Basic and acidic residues" evidence="1">
    <location>
        <begin position="699"/>
        <end position="709"/>
    </location>
</feature>
<dbReference type="PROSITE" id="PS51612">
    <property type="entry name" value="SAM_MT_2O_PK"/>
    <property type="match status" value="1"/>
</dbReference>
<name>A0A0G4I4U5_9ALVE</name>
<feature type="compositionally biased region" description="Basic and acidic residues" evidence="1">
    <location>
        <begin position="253"/>
        <end position="273"/>
    </location>
</feature>
<feature type="compositionally biased region" description="Basic and acidic residues" evidence="1">
    <location>
        <begin position="525"/>
        <end position="561"/>
    </location>
</feature>
<dbReference type="Gene3D" id="3.40.50.150">
    <property type="entry name" value="Vaccinia Virus protein VP39"/>
    <property type="match status" value="2"/>
</dbReference>
<feature type="region of interest" description="Disordered" evidence="1">
    <location>
        <begin position="138"/>
        <end position="160"/>
    </location>
</feature>
<gene>
    <name evidence="2" type="ORF">Cvel_11021</name>
</gene>
<organism evidence="2">
    <name type="scientific">Chromera velia CCMP2878</name>
    <dbReference type="NCBI Taxonomy" id="1169474"/>
    <lineage>
        <taxon>Eukaryota</taxon>
        <taxon>Sar</taxon>
        <taxon>Alveolata</taxon>
        <taxon>Colpodellida</taxon>
        <taxon>Chromeraceae</taxon>
        <taxon>Chromera</taxon>
    </lineage>
</organism>
<dbReference type="InterPro" id="IPR025804">
    <property type="entry name" value="Pox/kineto_cap_MeTfrase"/>
</dbReference>
<protein>
    <submittedName>
        <fullName evidence="2">Uncharacterized protein</fullName>
    </submittedName>
</protein>
<feature type="region of interest" description="Disordered" evidence="1">
    <location>
        <begin position="1"/>
        <end position="22"/>
    </location>
</feature>
<evidence type="ECO:0000256" key="1">
    <source>
        <dbReference type="SAM" id="MobiDB-lite"/>
    </source>
</evidence>
<dbReference type="GO" id="GO:0006370">
    <property type="term" value="P:7-methylguanosine mRNA capping"/>
    <property type="evidence" value="ECO:0007669"/>
    <property type="project" value="InterPro"/>
</dbReference>
<dbReference type="InterPro" id="IPR029063">
    <property type="entry name" value="SAM-dependent_MTases_sf"/>
</dbReference>
<feature type="region of interest" description="Disordered" evidence="1">
    <location>
        <begin position="253"/>
        <end position="342"/>
    </location>
</feature>
<feature type="compositionally biased region" description="Basic and acidic residues" evidence="1">
    <location>
        <begin position="280"/>
        <end position="311"/>
    </location>
</feature>
<feature type="compositionally biased region" description="Basic and acidic residues" evidence="1">
    <location>
        <begin position="138"/>
        <end position="153"/>
    </location>
</feature>
<dbReference type="VEuPathDB" id="CryptoDB:Cvel_11021"/>
<feature type="compositionally biased region" description="Basic and acidic residues" evidence="1">
    <location>
        <begin position="328"/>
        <end position="342"/>
    </location>
</feature>
<dbReference type="AlphaFoldDB" id="A0A0G4I4U5"/>
<feature type="region of interest" description="Disordered" evidence="1">
    <location>
        <begin position="514"/>
        <end position="721"/>
    </location>
</feature>
<proteinExistence type="predicted"/>
<evidence type="ECO:0000313" key="2">
    <source>
        <dbReference type="EMBL" id="CEM52014.1"/>
    </source>
</evidence>
<accession>A0A0G4I4U5</accession>
<dbReference type="CDD" id="cd20760">
    <property type="entry name" value="capping_2-OMTase_Mimiviridae"/>
    <property type="match status" value="1"/>
</dbReference>
<reference evidence="2" key="1">
    <citation type="submission" date="2014-11" db="EMBL/GenBank/DDBJ databases">
        <authorList>
            <person name="Otto D Thomas"/>
            <person name="Naeem Raeece"/>
        </authorList>
    </citation>
    <scope>NUCLEOTIDE SEQUENCE</scope>
</reference>
<feature type="compositionally biased region" description="Basic and acidic residues" evidence="1">
    <location>
        <begin position="578"/>
        <end position="603"/>
    </location>
</feature>
<dbReference type="GO" id="GO:0004483">
    <property type="term" value="F:methyltransferase cap1 activity"/>
    <property type="evidence" value="ECO:0007669"/>
    <property type="project" value="InterPro"/>
</dbReference>
<sequence length="746" mass="83280">MDTSEAPFPSPSPSPSLLPLREDHPHCAQYSSGVDLRWGGDLQRVLTDDAPGAPYRRRKNEPKTVRHWGQRKLLMAEIEFLVRVFSDKDRILPLCLQQKVAPRQLCPSLPCQCQEILRSGQPNASLEGVDFNGTEIEKAEEGERGREIPKKDAQSLAGSTHQYSLEMKEELERDEQHTAHPRIELLYVGAAGGQHIPLLVDGFPSVHFSLFDPRPFCQSLCETTRQRGPRRVRLFQREFTDADAQQWGRWAGRRHDPCRQRGKRQETEREDQRLGAVRAKHAECMKRSAEKEKTFQGLEKERPSKKQRMDVQDVTLSSSSSSSPGIIEQKEGKERRGSTKDVELPPIPDMFLFVSDARTADWQEMSPEENEKAVEADNKAVKRWLDLLSPDAALLKFRLPYGEGVSEFPAGDVMLPVWGPPTTTETRLLVPSTSLSSCPLSQRKGKTQFDHSKYGNQMFYFNTETRVHVYPVAKEIRSAALAAQHPLDGCFDCASEVSILSRYVSLMACNRCGLPPLTSTHRKERTGGEGKRKGRERVHPLRPHDREEKPPKKAEGGRGQECKSVGDAGKGEGEEEREERIRQRADAPPEEETGRERDRERQEANSAFRAHALQAKRDSSATVPLLFSTDPLLSPHESEHPSQIETADGPTVVKENGESKSTQTAGVCRGKRATLSPACGGGSAESVSAFPDSSSSWRKSLEGKSERRITSPPLEGEASSISFGETVVLLSRHVSQVLSPEGNRTL</sequence>
<dbReference type="EMBL" id="CDMZ01005121">
    <property type="protein sequence ID" value="CEM52014.1"/>
    <property type="molecule type" value="Genomic_DNA"/>
</dbReference>